<accession>A0ABW0MAY0</accession>
<evidence type="ECO:0008006" key="3">
    <source>
        <dbReference type="Google" id="ProtNLM"/>
    </source>
</evidence>
<evidence type="ECO:0000313" key="2">
    <source>
        <dbReference type="Proteomes" id="UP001596045"/>
    </source>
</evidence>
<evidence type="ECO:0000313" key="1">
    <source>
        <dbReference type="EMBL" id="MFC5475379.1"/>
    </source>
</evidence>
<name>A0ABW0MAY0_9BURK</name>
<proteinExistence type="predicted"/>
<organism evidence="1 2">
    <name type="scientific">Paraherbaspirillum soli</name>
    <dbReference type="NCBI Taxonomy" id="631222"/>
    <lineage>
        <taxon>Bacteria</taxon>
        <taxon>Pseudomonadati</taxon>
        <taxon>Pseudomonadota</taxon>
        <taxon>Betaproteobacteria</taxon>
        <taxon>Burkholderiales</taxon>
        <taxon>Oxalobacteraceae</taxon>
        <taxon>Paraherbaspirillum</taxon>
    </lineage>
</organism>
<protein>
    <recommendedName>
        <fullName evidence="3">Flp pilus assembly protein CpaB</fullName>
    </recommendedName>
</protein>
<dbReference type="EMBL" id="JBHSMT010000026">
    <property type="protein sequence ID" value="MFC5475379.1"/>
    <property type="molecule type" value="Genomic_DNA"/>
</dbReference>
<dbReference type="Proteomes" id="UP001596045">
    <property type="component" value="Unassembled WGS sequence"/>
</dbReference>
<gene>
    <name evidence="1" type="ORF">ACFPM8_15570</name>
</gene>
<keyword evidence="2" id="KW-1185">Reference proteome</keyword>
<dbReference type="RefSeq" id="WP_378998596.1">
    <property type="nucleotide sequence ID" value="NZ_JBHSMT010000026.1"/>
</dbReference>
<reference evidence="2" key="1">
    <citation type="journal article" date="2019" name="Int. J. Syst. Evol. Microbiol.">
        <title>The Global Catalogue of Microorganisms (GCM) 10K type strain sequencing project: providing services to taxonomists for standard genome sequencing and annotation.</title>
        <authorList>
            <consortium name="The Broad Institute Genomics Platform"/>
            <consortium name="The Broad Institute Genome Sequencing Center for Infectious Disease"/>
            <person name="Wu L."/>
            <person name="Ma J."/>
        </authorList>
    </citation>
    <scope>NUCLEOTIDE SEQUENCE [LARGE SCALE GENOMIC DNA]</scope>
    <source>
        <strain evidence="2">JCM 17066</strain>
    </source>
</reference>
<comment type="caution">
    <text evidence="1">The sequence shown here is derived from an EMBL/GenBank/DDBJ whole genome shotgun (WGS) entry which is preliminary data.</text>
</comment>
<sequence length="84" mass="8784">MNTARQLQIAILLIVSLATGIAMIAGTNRSMPASAEASQLPTVTVIAKRMSPQEKAALAQAEQLPTVTVIGKRMNKNLTPAVTA</sequence>